<dbReference type="InterPro" id="IPR000569">
    <property type="entry name" value="HECT_dom"/>
</dbReference>
<keyword evidence="5 6" id="KW-0833">Ubl conjugation pathway</keyword>
<dbReference type="AlphaFoldDB" id="A0AAF0T9M2"/>
<dbReference type="PANTHER" id="PTHR11254">
    <property type="entry name" value="HECT DOMAIN UBIQUITIN-PROTEIN LIGASE"/>
    <property type="match status" value="1"/>
</dbReference>
<keyword evidence="9" id="KW-1185">Reference proteome</keyword>
<dbReference type="GO" id="GO:0006511">
    <property type="term" value="P:ubiquitin-dependent protein catabolic process"/>
    <property type="evidence" value="ECO:0007669"/>
    <property type="project" value="TreeGrafter"/>
</dbReference>
<dbReference type="InterPro" id="IPR035983">
    <property type="entry name" value="Hect_E3_ubiquitin_ligase"/>
</dbReference>
<comment type="pathway">
    <text evidence="2">Protein modification; protein ubiquitination.</text>
</comment>
<protein>
    <recommendedName>
        <fullName evidence="3">HECT-type E3 ubiquitin transferase</fullName>
        <ecNumber evidence="3">2.3.2.26</ecNumber>
    </recommendedName>
</protein>
<evidence type="ECO:0000256" key="1">
    <source>
        <dbReference type="ARBA" id="ARBA00000885"/>
    </source>
</evidence>
<dbReference type="Gene3D" id="3.30.2160.10">
    <property type="entry name" value="Hect, E3 ligase catalytic domain"/>
    <property type="match status" value="1"/>
</dbReference>
<dbReference type="GO" id="GO:0005737">
    <property type="term" value="C:cytoplasm"/>
    <property type="evidence" value="ECO:0007669"/>
    <property type="project" value="TreeGrafter"/>
</dbReference>
<dbReference type="PROSITE" id="PS50237">
    <property type="entry name" value="HECT"/>
    <property type="match status" value="1"/>
</dbReference>
<evidence type="ECO:0000313" key="8">
    <source>
        <dbReference type="EMBL" id="WMV09278.1"/>
    </source>
</evidence>
<evidence type="ECO:0000256" key="2">
    <source>
        <dbReference type="ARBA" id="ARBA00004906"/>
    </source>
</evidence>
<organism evidence="8 9">
    <name type="scientific">Solanum verrucosum</name>
    <dbReference type="NCBI Taxonomy" id="315347"/>
    <lineage>
        <taxon>Eukaryota</taxon>
        <taxon>Viridiplantae</taxon>
        <taxon>Streptophyta</taxon>
        <taxon>Embryophyta</taxon>
        <taxon>Tracheophyta</taxon>
        <taxon>Spermatophyta</taxon>
        <taxon>Magnoliopsida</taxon>
        <taxon>eudicotyledons</taxon>
        <taxon>Gunneridae</taxon>
        <taxon>Pentapetalae</taxon>
        <taxon>asterids</taxon>
        <taxon>lamiids</taxon>
        <taxon>Solanales</taxon>
        <taxon>Solanaceae</taxon>
        <taxon>Solanoideae</taxon>
        <taxon>Solaneae</taxon>
        <taxon>Solanum</taxon>
    </lineage>
</organism>
<dbReference type="PANTHER" id="PTHR11254:SF424">
    <property type="entry name" value="E3 UBIQUITIN-PROTEIN LIGASE UPL5"/>
    <property type="match status" value="1"/>
</dbReference>
<evidence type="ECO:0000256" key="4">
    <source>
        <dbReference type="ARBA" id="ARBA00022679"/>
    </source>
</evidence>
<dbReference type="EMBL" id="CP133612">
    <property type="protein sequence ID" value="WMV09278.1"/>
    <property type="molecule type" value="Genomic_DNA"/>
</dbReference>
<evidence type="ECO:0000259" key="7">
    <source>
        <dbReference type="PROSITE" id="PS50237"/>
    </source>
</evidence>
<accession>A0AAF0T9M2</accession>
<reference evidence="8" key="1">
    <citation type="submission" date="2023-08" db="EMBL/GenBank/DDBJ databases">
        <title>A de novo genome assembly of Solanum verrucosum Schlechtendal, a Mexican diploid species geographically isolated from the other diploid A-genome species in potato relatives.</title>
        <authorList>
            <person name="Hosaka K."/>
        </authorList>
    </citation>
    <scope>NUCLEOTIDE SEQUENCE</scope>
    <source>
        <tissue evidence="8">Young leaves</tissue>
    </source>
</reference>
<dbReference type="Proteomes" id="UP001234989">
    <property type="component" value="Chromosome 1"/>
</dbReference>
<gene>
    <name evidence="8" type="ORF">MTR67_002663</name>
</gene>
<sequence length="70" mass="8178">MDQDVLGLTFVFEVESLGSKREIDLCPNGKNIIVDSKNMEYYVNLFIQHCYVTSIVKQVAYLSKIFFKMY</sequence>
<evidence type="ECO:0000313" key="9">
    <source>
        <dbReference type="Proteomes" id="UP001234989"/>
    </source>
</evidence>
<comment type="catalytic activity">
    <reaction evidence="1">
        <text>S-ubiquitinyl-[E2 ubiquitin-conjugating enzyme]-L-cysteine + [acceptor protein]-L-lysine = [E2 ubiquitin-conjugating enzyme]-L-cysteine + N(6)-ubiquitinyl-[acceptor protein]-L-lysine.</text>
        <dbReference type="EC" id="2.3.2.26"/>
    </reaction>
</comment>
<evidence type="ECO:0000256" key="5">
    <source>
        <dbReference type="ARBA" id="ARBA00022786"/>
    </source>
</evidence>
<dbReference type="GO" id="GO:0061630">
    <property type="term" value="F:ubiquitin protein ligase activity"/>
    <property type="evidence" value="ECO:0007669"/>
    <property type="project" value="UniProtKB-EC"/>
</dbReference>
<feature type="domain" description="HECT" evidence="7">
    <location>
        <begin position="1"/>
        <end position="70"/>
    </location>
</feature>
<dbReference type="InterPro" id="IPR050409">
    <property type="entry name" value="E3_ubiq-protein_ligase"/>
</dbReference>
<dbReference type="Pfam" id="PF00632">
    <property type="entry name" value="HECT"/>
    <property type="match status" value="1"/>
</dbReference>
<evidence type="ECO:0000256" key="3">
    <source>
        <dbReference type="ARBA" id="ARBA00012485"/>
    </source>
</evidence>
<name>A0AAF0T9M2_SOLVR</name>
<comment type="caution">
    <text evidence="6">Lacks conserved residue(s) required for the propagation of feature annotation.</text>
</comment>
<dbReference type="EC" id="2.3.2.26" evidence="3"/>
<keyword evidence="4" id="KW-0808">Transferase</keyword>
<dbReference type="GO" id="GO:0000209">
    <property type="term" value="P:protein polyubiquitination"/>
    <property type="evidence" value="ECO:0007669"/>
    <property type="project" value="TreeGrafter"/>
</dbReference>
<proteinExistence type="predicted"/>
<evidence type="ECO:0000256" key="6">
    <source>
        <dbReference type="PROSITE-ProRule" id="PRU00104"/>
    </source>
</evidence>
<dbReference type="SUPFAM" id="SSF56204">
    <property type="entry name" value="Hect, E3 ligase catalytic domain"/>
    <property type="match status" value="1"/>
</dbReference>